<protein>
    <submittedName>
        <fullName evidence="6">Ribose transport system substrate-binding protein</fullName>
    </submittedName>
</protein>
<keyword evidence="3 4" id="KW-0732">Signal</keyword>
<reference evidence="6 7" key="1">
    <citation type="submission" date="2019-08" db="EMBL/GenBank/DDBJ databases">
        <authorList>
            <person name="Herpell B J."/>
        </authorList>
    </citation>
    <scope>NUCLEOTIDE SEQUENCE [LARGE SCALE GENOMIC DNA]</scope>
    <source>
        <strain evidence="7">Msb3</strain>
    </source>
</reference>
<evidence type="ECO:0000259" key="5">
    <source>
        <dbReference type="Pfam" id="PF13407"/>
    </source>
</evidence>
<dbReference type="GO" id="GO:0030246">
    <property type="term" value="F:carbohydrate binding"/>
    <property type="evidence" value="ECO:0007669"/>
    <property type="project" value="UniProtKB-ARBA"/>
</dbReference>
<gene>
    <name evidence="6" type="ORF">PDMSB3_1046</name>
</gene>
<evidence type="ECO:0000256" key="3">
    <source>
        <dbReference type="ARBA" id="ARBA00022729"/>
    </source>
</evidence>
<dbReference type="GO" id="GO:0030313">
    <property type="term" value="C:cell envelope"/>
    <property type="evidence" value="ECO:0007669"/>
    <property type="project" value="UniProtKB-SubCell"/>
</dbReference>
<dbReference type="InterPro" id="IPR025997">
    <property type="entry name" value="SBP_2_dom"/>
</dbReference>
<evidence type="ECO:0000256" key="1">
    <source>
        <dbReference type="ARBA" id="ARBA00004196"/>
    </source>
</evidence>
<comment type="subcellular location">
    <subcellularLocation>
        <location evidence="1">Cell envelope</location>
    </subcellularLocation>
</comment>
<evidence type="ECO:0000313" key="7">
    <source>
        <dbReference type="Proteomes" id="UP000325811"/>
    </source>
</evidence>
<dbReference type="InterPro" id="IPR028082">
    <property type="entry name" value="Peripla_BP_I"/>
</dbReference>
<evidence type="ECO:0000256" key="4">
    <source>
        <dbReference type="SAM" id="SignalP"/>
    </source>
</evidence>
<evidence type="ECO:0000313" key="6">
    <source>
        <dbReference type="EMBL" id="VVD27508.1"/>
    </source>
</evidence>
<feature type="chain" id="PRO_5025030570" evidence="4">
    <location>
        <begin position="31"/>
        <end position="371"/>
    </location>
</feature>
<dbReference type="AlphaFoldDB" id="A0A5Q4ZJD0"/>
<dbReference type="Pfam" id="PF13407">
    <property type="entry name" value="Peripla_BP_4"/>
    <property type="match status" value="1"/>
</dbReference>
<dbReference type="KEGG" id="pdio:PDMSB3_1046"/>
<sequence length="371" mass="39458">MKRAKRGGIPLAAAVGLAVASLATSLTSVAADTYMPACYKPAPGVTTTIKYPARPGPYRVALVNGYTGIPWRTQMIQESRAWAARPENARNIKELKVVSTGADVAAQIAAVDNFIEAGYDVIAFDPVNPKAFDAVIRRAKKAGAILVSFDNPVDNAEILQITPEWTRFESIRTQATLDQMPVKKGRLLEVRGPAGNAADRDLHAGVQKIVSNYKDIQVTEVVGNWDTGTVQKVVSDAIAVNGNFDAVTCQYGCQGVTRALQAAHSPAIPVGGDAANGFVKALAAQKLPGVAVSTSPGQGPVALQAAVALLQGKTFPTRAYLPIPYVLTKDMKPDVNYFPNLPDTYETVASYVDCGISFTPQEVNKFLADNN</sequence>
<dbReference type="SUPFAM" id="SSF53822">
    <property type="entry name" value="Periplasmic binding protein-like I"/>
    <property type="match status" value="1"/>
</dbReference>
<dbReference type="Proteomes" id="UP000325811">
    <property type="component" value="Chromosome I"/>
</dbReference>
<accession>A0A5Q4ZJD0</accession>
<dbReference type="RefSeq" id="WP_165185171.1">
    <property type="nucleotide sequence ID" value="NZ_LR699553.1"/>
</dbReference>
<dbReference type="Gene3D" id="3.40.50.2300">
    <property type="match status" value="2"/>
</dbReference>
<feature type="domain" description="Periplasmic binding protein" evidence="5">
    <location>
        <begin position="60"/>
        <end position="313"/>
    </location>
</feature>
<organism evidence="6 7">
    <name type="scientific">Paraburkholderia dioscoreae</name>
    <dbReference type="NCBI Taxonomy" id="2604047"/>
    <lineage>
        <taxon>Bacteria</taxon>
        <taxon>Pseudomonadati</taxon>
        <taxon>Pseudomonadota</taxon>
        <taxon>Betaproteobacteria</taxon>
        <taxon>Burkholderiales</taxon>
        <taxon>Burkholderiaceae</taxon>
        <taxon>Paraburkholderia</taxon>
    </lineage>
</organism>
<evidence type="ECO:0000256" key="2">
    <source>
        <dbReference type="ARBA" id="ARBA00007639"/>
    </source>
</evidence>
<dbReference type="PANTHER" id="PTHR46847">
    <property type="entry name" value="D-ALLOSE-BINDING PERIPLASMIC PROTEIN-RELATED"/>
    <property type="match status" value="1"/>
</dbReference>
<name>A0A5Q4ZJD0_9BURK</name>
<proteinExistence type="inferred from homology"/>
<keyword evidence="7" id="KW-1185">Reference proteome</keyword>
<dbReference type="EMBL" id="LR699553">
    <property type="protein sequence ID" value="VVD27508.1"/>
    <property type="molecule type" value="Genomic_DNA"/>
</dbReference>
<dbReference type="PANTHER" id="PTHR46847:SF1">
    <property type="entry name" value="D-ALLOSE-BINDING PERIPLASMIC PROTEIN-RELATED"/>
    <property type="match status" value="1"/>
</dbReference>
<comment type="similarity">
    <text evidence="2">Belongs to the bacterial solute-binding protein 2 family.</text>
</comment>
<feature type="signal peptide" evidence="4">
    <location>
        <begin position="1"/>
        <end position="30"/>
    </location>
</feature>